<keyword evidence="4 7" id="KW-0812">Transmembrane</keyword>
<feature type="transmembrane region" description="Helical" evidence="7">
    <location>
        <begin position="71"/>
        <end position="94"/>
    </location>
</feature>
<evidence type="ECO:0000256" key="4">
    <source>
        <dbReference type="ARBA" id="ARBA00022692"/>
    </source>
</evidence>
<dbReference type="EMBL" id="JACHMM010000001">
    <property type="protein sequence ID" value="MBB5788740.1"/>
    <property type="molecule type" value="Genomic_DNA"/>
</dbReference>
<accession>A0A7W9LLZ7</accession>
<dbReference type="Proteomes" id="UP000542813">
    <property type="component" value="Unassembled WGS sequence"/>
</dbReference>
<dbReference type="Gene3D" id="1.10.3720.10">
    <property type="entry name" value="MetI-like"/>
    <property type="match status" value="1"/>
</dbReference>
<keyword evidence="2 7" id="KW-0813">Transport</keyword>
<feature type="transmembrane region" description="Helical" evidence="7">
    <location>
        <begin position="241"/>
        <end position="262"/>
    </location>
</feature>
<dbReference type="CDD" id="cd06261">
    <property type="entry name" value="TM_PBP2"/>
    <property type="match status" value="1"/>
</dbReference>
<reference evidence="9 10" key="1">
    <citation type="submission" date="2020-08" db="EMBL/GenBank/DDBJ databases">
        <title>Sequencing the genomes of 1000 actinobacteria strains.</title>
        <authorList>
            <person name="Klenk H.-P."/>
        </authorList>
    </citation>
    <scope>NUCLEOTIDE SEQUENCE [LARGE SCALE GENOMIC DNA]</scope>
    <source>
        <strain evidence="9 10">DSM 102122</strain>
    </source>
</reference>
<protein>
    <submittedName>
        <fullName evidence="9">Raffinose/stachyose/melibiose transport system permease protein</fullName>
    </submittedName>
</protein>
<keyword evidence="10" id="KW-1185">Reference proteome</keyword>
<dbReference type="PROSITE" id="PS50928">
    <property type="entry name" value="ABC_TM1"/>
    <property type="match status" value="1"/>
</dbReference>
<evidence type="ECO:0000256" key="2">
    <source>
        <dbReference type="ARBA" id="ARBA00022448"/>
    </source>
</evidence>
<dbReference type="SUPFAM" id="SSF161098">
    <property type="entry name" value="MetI-like"/>
    <property type="match status" value="1"/>
</dbReference>
<evidence type="ECO:0000256" key="3">
    <source>
        <dbReference type="ARBA" id="ARBA00022475"/>
    </source>
</evidence>
<evidence type="ECO:0000259" key="8">
    <source>
        <dbReference type="PROSITE" id="PS50928"/>
    </source>
</evidence>
<comment type="similarity">
    <text evidence="7">Belongs to the binding-protein-dependent transport system permease family.</text>
</comment>
<comment type="subcellular location">
    <subcellularLocation>
        <location evidence="1 7">Cell membrane</location>
        <topology evidence="1 7">Multi-pass membrane protein</topology>
    </subcellularLocation>
</comment>
<dbReference type="InterPro" id="IPR035906">
    <property type="entry name" value="MetI-like_sf"/>
</dbReference>
<organism evidence="9 10">
    <name type="scientific">Jiangella mangrovi</name>
    <dbReference type="NCBI Taxonomy" id="1524084"/>
    <lineage>
        <taxon>Bacteria</taxon>
        <taxon>Bacillati</taxon>
        <taxon>Actinomycetota</taxon>
        <taxon>Actinomycetes</taxon>
        <taxon>Jiangellales</taxon>
        <taxon>Jiangellaceae</taxon>
        <taxon>Jiangella</taxon>
    </lineage>
</organism>
<dbReference type="GO" id="GO:0055085">
    <property type="term" value="P:transmembrane transport"/>
    <property type="evidence" value="ECO:0007669"/>
    <property type="project" value="InterPro"/>
</dbReference>
<name>A0A7W9LLZ7_9ACTN</name>
<gene>
    <name evidence="9" type="ORF">HD601_003315</name>
</gene>
<comment type="caution">
    <text evidence="9">The sequence shown here is derived from an EMBL/GenBank/DDBJ whole genome shotgun (WGS) entry which is preliminary data.</text>
</comment>
<feature type="domain" description="ABC transmembrane type-1" evidence="8">
    <location>
        <begin position="71"/>
        <end position="262"/>
    </location>
</feature>
<dbReference type="InterPro" id="IPR000515">
    <property type="entry name" value="MetI-like"/>
</dbReference>
<proteinExistence type="inferred from homology"/>
<evidence type="ECO:0000313" key="9">
    <source>
        <dbReference type="EMBL" id="MBB5788740.1"/>
    </source>
</evidence>
<dbReference type="Pfam" id="PF00528">
    <property type="entry name" value="BPD_transp_1"/>
    <property type="match status" value="1"/>
</dbReference>
<evidence type="ECO:0000256" key="1">
    <source>
        <dbReference type="ARBA" id="ARBA00004651"/>
    </source>
</evidence>
<feature type="transmembrane region" description="Helical" evidence="7">
    <location>
        <begin position="139"/>
        <end position="161"/>
    </location>
</feature>
<dbReference type="GO" id="GO:0005886">
    <property type="term" value="C:plasma membrane"/>
    <property type="evidence" value="ECO:0007669"/>
    <property type="project" value="UniProtKB-SubCell"/>
</dbReference>
<feature type="transmembrane region" description="Helical" evidence="7">
    <location>
        <begin position="12"/>
        <end position="36"/>
    </location>
</feature>
<keyword evidence="6 7" id="KW-0472">Membrane</keyword>
<evidence type="ECO:0000256" key="7">
    <source>
        <dbReference type="RuleBase" id="RU363032"/>
    </source>
</evidence>
<keyword evidence="5 7" id="KW-1133">Transmembrane helix</keyword>
<evidence type="ECO:0000256" key="5">
    <source>
        <dbReference type="ARBA" id="ARBA00022989"/>
    </source>
</evidence>
<dbReference type="AlphaFoldDB" id="A0A7W9LLZ7"/>
<evidence type="ECO:0000256" key="6">
    <source>
        <dbReference type="ARBA" id="ARBA00023136"/>
    </source>
</evidence>
<sequence>MTGRRYGGGTLTLEIVMIAIALVFAFPLYVLVVLSLKSPEEAANSPLSLPSALSFDNYTAAWEQADLAPAILSSVVITVVSVAALVVTGALAAYAIARHTSHWSGALFAVFLVGLVVPFQLALIPLYQLVRDAELLGSYWSVILYMVGTELPLTVFLYTGFLRAVPRDYEEAAMIDGASQLRAFRSVVFPLMRPVTGTVIILNAIGCWNAFLVPNLFLSGSGRQTIPVAVYSFVGEFATQWNLVFAGLVIGMAPILLVYLLLQRRMIRGFASGLKG</sequence>
<dbReference type="PANTHER" id="PTHR43744:SF12">
    <property type="entry name" value="ABC TRANSPORTER PERMEASE PROTEIN MG189-RELATED"/>
    <property type="match status" value="1"/>
</dbReference>
<keyword evidence="3" id="KW-1003">Cell membrane</keyword>
<dbReference type="PANTHER" id="PTHR43744">
    <property type="entry name" value="ABC TRANSPORTER PERMEASE PROTEIN MG189-RELATED-RELATED"/>
    <property type="match status" value="1"/>
</dbReference>
<feature type="transmembrane region" description="Helical" evidence="7">
    <location>
        <begin position="191"/>
        <end position="211"/>
    </location>
</feature>
<evidence type="ECO:0000313" key="10">
    <source>
        <dbReference type="Proteomes" id="UP000542813"/>
    </source>
</evidence>
<dbReference type="RefSeq" id="WP_221441053.1">
    <property type="nucleotide sequence ID" value="NZ_JACHMM010000001.1"/>
</dbReference>
<feature type="transmembrane region" description="Helical" evidence="7">
    <location>
        <begin position="106"/>
        <end position="127"/>
    </location>
</feature>